<keyword evidence="2" id="KW-1185">Reference proteome</keyword>
<reference evidence="1 2" key="1">
    <citation type="submission" date="2019-04" db="EMBL/GenBank/DDBJ databases">
        <title>Draft genome of the big-headed turtle Platysternon megacephalum.</title>
        <authorList>
            <person name="Gong S."/>
        </authorList>
    </citation>
    <scope>NUCLEOTIDE SEQUENCE [LARGE SCALE GENOMIC DNA]</scope>
    <source>
        <strain evidence="1">DO16091913</strain>
        <tissue evidence="1">Muscle</tissue>
    </source>
</reference>
<organism evidence="1 2">
    <name type="scientific">Platysternon megacephalum</name>
    <name type="common">big-headed turtle</name>
    <dbReference type="NCBI Taxonomy" id="55544"/>
    <lineage>
        <taxon>Eukaryota</taxon>
        <taxon>Metazoa</taxon>
        <taxon>Chordata</taxon>
        <taxon>Craniata</taxon>
        <taxon>Vertebrata</taxon>
        <taxon>Euteleostomi</taxon>
        <taxon>Archelosauria</taxon>
        <taxon>Testudinata</taxon>
        <taxon>Testudines</taxon>
        <taxon>Cryptodira</taxon>
        <taxon>Durocryptodira</taxon>
        <taxon>Testudinoidea</taxon>
        <taxon>Platysternidae</taxon>
        <taxon>Platysternon</taxon>
    </lineage>
</organism>
<reference evidence="1 2" key="2">
    <citation type="submission" date="2019-04" db="EMBL/GenBank/DDBJ databases">
        <title>The genome sequence of big-headed turtle.</title>
        <authorList>
            <person name="Gong S."/>
        </authorList>
    </citation>
    <scope>NUCLEOTIDE SEQUENCE [LARGE SCALE GENOMIC DNA]</scope>
    <source>
        <strain evidence="1">DO16091913</strain>
        <tissue evidence="1">Muscle</tissue>
    </source>
</reference>
<proteinExistence type="predicted"/>
<sequence length="109" mass="11667">MESRALSITLLGSLHVLDYRPRGVGAACGKVLSTSCQRLVGERDRSPLHQPGRGRCQWMLGAALDILMAGKGIRAGDSVPSIPWGEVWAVFPPPPPPQRSLAEGSDSCY</sequence>
<dbReference type="EMBL" id="QXTE01000345">
    <property type="protein sequence ID" value="TFJ99201.1"/>
    <property type="molecule type" value="Genomic_DNA"/>
</dbReference>
<accession>A0A4D9DS87</accession>
<gene>
    <name evidence="1" type="ORF">DR999_PMT18834</name>
</gene>
<protein>
    <submittedName>
        <fullName evidence="1">Ephrin-A4</fullName>
    </submittedName>
</protein>
<dbReference type="AlphaFoldDB" id="A0A4D9DS87"/>
<comment type="caution">
    <text evidence="1">The sequence shown here is derived from an EMBL/GenBank/DDBJ whole genome shotgun (WGS) entry which is preliminary data.</text>
</comment>
<evidence type="ECO:0000313" key="1">
    <source>
        <dbReference type="EMBL" id="TFJ99201.1"/>
    </source>
</evidence>
<name>A0A4D9DS87_9SAUR</name>
<dbReference type="Proteomes" id="UP000297703">
    <property type="component" value="Unassembled WGS sequence"/>
</dbReference>
<evidence type="ECO:0000313" key="2">
    <source>
        <dbReference type="Proteomes" id="UP000297703"/>
    </source>
</evidence>